<dbReference type="AlphaFoldDB" id="A0A2T1A8R8"/>
<name>A0A2T1A8R8_TRISK</name>
<evidence type="ECO:0000256" key="1">
    <source>
        <dbReference type="SAM" id="MobiDB-lite"/>
    </source>
</evidence>
<feature type="region of interest" description="Disordered" evidence="1">
    <location>
        <begin position="309"/>
        <end position="328"/>
    </location>
</feature>
<feature type="compositionally biased region" description="Polar residues" evidence="1">
    <location>
        <begin position="313"/>
        <end position="328"/>
    </location>
</feature>
<protein>
    <submittedName>
        <fullName evidence="2">Uncharacterized protein</fullName>
    </submittedName>
</protein>
<proteinExistence type="predicted"/>
<dbReference type="Proteomes" id="UP000237718">
    <property type="component" value="Unassembled WGS sequence"/>
</dbReference>
<reference evidence="2 3" key="1">
    <citation type="submission" date="2018-03" db="EMBL/GenBank/DDBJ databases">
        <title>Genomic Encyclopedia of Archaeal and Bacterial Type Strains, Phase II (KMG-II): from individual species to whole genera.</title>
        <authorList>
            <person name="Goeker M."/>
        </authorList>
    </citation>
    <scope>NUCLEOTIDE SEQUENCE [LARGE SCALE GENOMIC DNA]</scope>
    <source>
        <strain evidence="2 3">DSM 25328</strain>
    </source>
</reference>
<sequence>MEGLLLTQRGVAVRLRNGPQKLCLDSGSKQGLVMQSRLRVAREAELHDLQPVRKLQTNGIEVAGRGGPSFPACRALKAAALHVRAGDPLRVTKAVPIDPVFRVAFRIDSQQLTSPIRCFLGFLSGMTGLAAQLAVTGCDPFDLSELSAHGVTTWREIDAKLVVFWVVALKFQACPMRHCQNDVMPAPRASSLGGAQGKELLRSQRAAGVASQDNVKLIPDPLEQVEALGPGDCIPLRFDRSGIGEGPAFRRELPGAARQVELIPGRANGDMRVKVGCNLVSKTPLRLQLVAVQTGRKLLIACRPSFRPMPKSQAVSGSKQKSGSTRGYSTARLRPVVASVQGGTSVDGSPKTWAAKTPRRFTGSRDCACRAIMQLGLVPLKPIAAQILLKPGRQHLLLRLSQLQPSIIERFYCRVGLMNHSLLQKEDQMIGKKPRFWLKSFTAVLALIFTQASTGQAQDAAMQDDVRPQLFYSISINAENMFAIPRVNGAPLLTHGRFRPLTLTTDITRELQPGRNLIQIDYEPFDMNKQSFTPHGNVRLQVVLSRSSNFLASTRIKEEITLFSGRYDPETATLVQTEESVFGEGPIIQEDGGLRSGRGFELEPVTITYLDAQSRGKAMRLTLAFDIFDIEMSTPPWTNARVLSDTPTLREDLWRAYTQVHQALASGNPANFALSAEPLLAHNALVLGYESASEMAQIIDDRQPLAGDVNRQLLPMMPAIAATTAQIEFSPDGRLVQFMSAPLGYETSEGTPAGRFNYWFCQIGDQPLAPCFVQDFG</sequence>
<accession>A0A2T1A8R8</accession>
<evidence type="ECO:0000313" key="3">
    <source>
        <dbReference type="Proteomes" id="UP000237718"/>
    </source>
</evidence>
<comment type="caution">
    <text evidence="2">The sequence shown here is derived from an EMBL/GenBank/DDBJ whole genome shotgun (WGS) entry which is preliminary data.</text>
</comment>
<dbReference type="EMBL" id="PVUF01000018">
    <property type="protein sequence ID" value="PRZ44999.1"/>
    <property type="molecule type" value="Genomic_DNA"/>
</dbReference>
<evidence type="ECO:0000313" key="2">
    <source>
        <dbReference type="EMBL" id="PRZ44999.1"/>
    </source>
</evidence>
<organism evidence="2 3">
    <name type="scientific">Tritonibacter scottomollicae</name>
    <name type="common">Epibacterium scottomollicae</name>
    <dbReference type="NCBI Taxonomy" id="483013"/>
    <lineage>
        <taxon>Bacteria</taxon>
        <taxon>Pseudomonadati</taxon>
        <taxon>Pseudomonadota</taxon>
        <taxon>Alphaproteobacteria</taxon>
        <taxon>Rhodobacterales</taxon>
        <taxon>Paracoccaceae</taxon>
        <taxon>Tritonibacter</taxon>
    </lineage>
</organism>
<gene>
    <name evidence="2" type="ORF">CLV89_1183</name>
</gene>